<dbReference type="Proteomes" id="UP000780690">
    <property type="component" value="Unassembled WGS sequence"/>
</dbReference>
<reference evidence="2 3" key="1">
    <citation type="journal article" date="2019" name="bioRxiv">
        <title>Bacteria contribute to plant secondary compound degradation in a generalist herbivore system.</title>
        <authorList>
            <person name="Francoeur C.B."/>
            <person name="Khadempour L."/>
            <person name="Moreira-Soto R.D."/>
            <person name="Gotting K."/>
            <person name="Book A.J."/>
            <person name="Pinto-Tomas A.A."/>
            <person name="Keefover-Ring K."/>
            <person name="Currie C.R."/>
        </authorList>
    </citation>
    <scope>NUCLEOTIDE SEQUENCE [LARGE SCALE GENOMIC DNA]</scope>
    <source>
        <strain evidence="2 3">Acro-805</strain>
    </source>
</reference>
<proteinExistence type="predicted"/>
<accession>A0ABX0QYQ3</accession>
<comment type="caution">
    <text evidence="2">The sequence shown here is derived from an EMBL/GenBank/DDBJ whole genome shotgun (WGS) entry which is preliminary data.</text>
</comment>
<keyword evidence="3" id="KW-1185">Reference proteome</keyword>
<feature type="domain" description="Antitoxin SocA-like Panacea" evidence="1">
    <location>
        <begin position="29"/>
        <end position="133"/>
    </location>
</feature>
<organism evidence="2 3">
    <name type="scientific">Candidatus Pantoea formicae</name>
    <dbReference type="NCBI Taxonomy" id="2608355"/>
    <lineage>
        <taxon>Bacteria</taxon>
        <taxon>Pseudomonadati</taxon>
        <taxon>Pseudomonadota</taxon>
        <taxon>Gammaproteobacteria</taxon>
        <taxon>Enterobacterales</taxon>
        <taxon>Erwiniaceae</taxon>
        <taxon>Pantoea</taxon>
    </lineage>
</organism>
<name>A0ABX0QYQ3_9GAMM</name>
<dbReference type="InterPro" id="IPR025272">
    <property type="entry name" value="SocA_Panacea"/>
</dbReference>
<evidence type="ECO:0000259" key="1">
    <source>
        <dbReference type="Pfam" id="PF13274"/>
    </source>
</evidence>
<dbReference type="EMBL" id="VWXD01000006">
    <property type="protein sequence ID" value="NIF02113.1"/>
    <property type="molecule type" value="Genomic_DNA"/>
</dbReference>
<evidence type="ECO:0000313" key="2">
    <source>
        <dbReference type="EMBL" id="NIF02113.1"/>
    </source>
</evidence>
<evidence type="ECO:0000313" key="3">
    <source>
        <dbReference type="Proteomes" id="UP000780690"/>
    </source>
</evidence>
<gene>
    <name evidence="2" type="ORF">F3J38_18945</name>
</gene>
<dbReference type="RefSeq" id="WP_167140901.1">
    <property type="nucleotide sequence ID" value="NZ_VWXD01000006.1"/>
</dbReference>
<dbReference type="Pfam" id="PF13274">
    <property type="entry name" value="SocA_Panacea"/>
    <property type="match status" value="1"/>
</dbReference>
<protein>
    <submittedName>
        <fullName evidence="2">DUF4065 domain-containing protein</fullName>
    </submittedName>
</protein>
<sequence length="168" mass="18349">MAYSAIAVANAFIERAKQYGISDLSPMKLQKLVYFAHAWQLALTGKPLFDEPVCAWRYGPVVQSVYNAFKGYGSGNIITPAVAYEHSQGVPFPVIPTVNDKEGIQLIDAVINTYGNQSAIFLSNLTHQPGSAWEVTKDKHNHGQVSSWTIPNSVIGETTRKQLGLNVG</sequence>